<dbReference type="AlphaFoldDB" id="N1V6L7"/>
<dbReference type="EMBL" id="ANPE02000146">
    <property type="protein sequence ID" value="EMY33883.1"/>
    <property type="molecule type" value="Genomic_DNA"/>
</dbReference>
<evidence type="ECO:0000313" key="3">
    <source>
        <dbReference type="Proteomes" id="UP000010729"/>
    </source>
</evidence>
<dbReference type="OrthoDB" id="8966183at2"/>
<dbReference type="RefSeq" id="WP_005269516.1">
    <property type="nucleotide sequence ID" value="NZ_ANPE02000146.1"/>
</dbReference>
<organism evidence="2 3">
    <name type="scientific">Arthrobacter crystallopoietes BAB-32</name>
    <dbReference type="NCBI Taxonomy" id="1246476"/>
    <lineage>
        <taxon>Bacteria</taxon>
        <taxon>Bacillati</taxon>
        <taxon>Actinomycetota</taxon>
        <taxon>Actinomycetes</taxon>
        <taxon>Micrococcales</taxon>
        <taxon>Micrococcaceae</taxon>
        <taxon>Crystallibacter</taxon>
    </lineage>
</organism>
<dbReference type="Gene3D" id="1.10.10.10">
    <property type="entry name" value="Winged helix-like DNA-binding domain superfamily/Winged helix DNA-binding domain"/>
    <property type="match status" value="1"/>
</dbReference>
<dbReference type="GO" id="GO:0003700">
    <property type="term" value="F:DNA-binding transcription factor activity"/>
    <property type="evidence" value="ECO:0007669"/>
    <property type="project" value="InterPro"/>
</dbReference>
<accession>N1V6L7</accession>
<comment type="caution">
    <text evidence="2">The sequence shown here is derived from an EMBL/GenBank/DDBJ whole genome shotgun (WGS) entry which is preliminary data.</text>
</comment>
<sequence>MQENPPPTPSNDIPTPGDIVRAGVTQLIRWAARSQVRKEFFGPAATDMSLNDVVLLDFINSAGPVRLSELASQHGVDKSTMTPQVNRLDGKGLIERHSDPEDARATLVSTSPDGRDMQHQIGAAGAGLFDDLLANWSKKDRQALATLLDRFVRELVASTPSDATTQERSTK</sequence>
<name>N1V6L7_9MICC</name>
<dbReference type="InterPro" id="IPR000835">
    <property type="entry name" value="HTH_MarR-typ"/>
</dbReference>
<dbReference type="InterPro" id="IPR036388">
    <property type="entry name" value="WH-like_DNA-bd_sf"/>
</dbReference>
<dbReference type="GO" id="GO:0006950">
    <property type="term" value="P:response to stress"/>
    <property type="evidence" value="ECO:0007669"/>
    <property type="project" value="TreeGrafter"/>
</dbReference>
<dbReference type="SUPFAM" id="SSF46785">
    <property type="entry name" value="Winged helix' DNA-binding domain"/>
    <property type="match status" value="1"/>
</dbReference>
<proteinExistence type="predicted"/>
<evidence type="ECO:0000313" key="2">
    <source>
        <dbReference type="EMBL" id="EMY33883.1"/>
    </source>
</evidence>
<dbReference type="InterPro" id="IPR039422">
    <property type="entry name" value="MarR/SlyA-like"/>
</dbReference>
<feature type="domain" description="HTH marR-type" evidence="1">
    <location>
        <begin position="21"/>
        <end position="153"/>
    </location>
</feature>
<dbReference type="PROSITE" id="PS50995">
    <property type="entry name" value="HTH_MARR_2"/>
    <property type="match status" value="1"/>
</dbReference>
<dbReference type="InterPro" id="IPR036390">
    <property type="entry name" value="WH_DNA-bd_sf"/>
</dbReference>
<dbReference type="Pfam" id="PF01047">
    <property type="entry name" value="MarR"/>
    <property type="match status" value="1"/>
</dbReference>
<gene>
    <name evidence="2" type="ORF">D477_012585</name>
</gene>
<reference evidence="2 3" key="1">
    <citation type="journal article" date="2013" name="Genome Announc.">
        <title>Draft Genome Sequence of Arthrobacter crystallopoietes Strain BAB-32, Revealing Genes for Bioremediation.</title>
        <authorList>
            <person name="Joshi M.N."/>
            <person name="Pandit A.S."/>
            <person name="Sharma A."/>
            <person name="Pandya R.V."/>
            <person name="Desai S.M."/>
            <person name="Saxena A.K."/>
            <person name="Bagatharia S.B."/>
        </authorList>
    </citation>
    <scope>NUCLEOTIDE SEQUENCE [LARGE SCALE GENOMIC DNA]</scope>
    <source>
        <strain evidence="2 3">BAB-32</strain>
    </source>
</reference>
<keyword evidence="3" id="KW-1185">Reference proteome</keyword>
<dbReference type="Proteomes" id="UP000010729">
    <property type="component" value="Unassembled WGS sequence"/>
</dbReference>
<dbReference type="PRINTS" id="PR00598">
    <property type="entry name" value="HTHMARR"/>
</dbReference>
<dbReference type="PANTHER" id="PTHR33164">
    <property type="entry name" value="TRANSCRIPTIONAL REGULATOR, MARR FAMILY"/>
    <property type="match status" value="1"/>
</dbReference>
<evidence type="ECO:0000259" key="1">
    <source>
        <dbReference type="PROSITE" id="PS50995"/>
    </source>
</evidence>
<protein>
    <recommendedName>
        <fullName evidence="1">HTH marR-type domain-containing protein</fullName>
    </recommendedName>
</protein>
<dbReference type="SMART" id="SM00347">
    <property type="entry name" value="HTH_MARR"/>
    <property type="match status" value="1"/>
</dbReference>
<dbReference type="PANTHER" id="PTHR33164:SF57">
    <property type="entry name" value="MARR-FAMILY TRANSCRIPTIONAL REGULATOR"/>
    <property type="match status" value="1"/>
</dbReference>